<geneLocation type="plasmid" evidence="1 2">
    <name>pFA6</name>
</geneLocation>
<keyword evidence="1" id="KW-0614">Plasmid</keyword>
<dbReference type="KEGG" id="fax:FUAX_51940"/>
<proteinExistence type="predicted"/>
<name>A0AAU9CY84_9BACT</name>
<protein>
    <submittedName>
        <fullName evidence="1">Uncharacterized protein</fullName>
    </submittedName>
</protein>
<dbReference type="AlphaFoldDB" id="A0AAU9CY84"/>
<accession>A0AAU9CY84</accession>
<dbReference type="EMBL" id="AP025320">
    <property type="protein sequence ID" value="BDD12762.1"/>
    <property type="molecule type" value="Genomic_DNA"/>
</dbReference>
<evidence type="ECO:0000313" key="1">
    <source>
        <dbReference type="EMBL" id="BDD12762.1"/>
    </source>
</evidence>
<evidence type="ECO:0000313" key="2">
    <source>
        <dbReference type="Proteomes" id="UP001348817"/>
    </source>
</evidence>
<organism evidence="1 2">
    <name type="scientific">Fulvitalea axinellae</name>
    <dbReference type="NCBI Taxonomy" id="1182444"/>
    <lineage>
        <taxon>Bacteria</taxon>
        <taxon>Pseudomonadati</taxon>
        <taxon>Bacteroidota</taxon>
        <taxon>Cytophagia</taxon>
        <taxon>Cytophagales</taxon>
        <taxon>Persicobacteraceae</taxon>
        <taxon>Fulvitalea</taxon>
    </lineage>
</organism>
<reference evidence="1 2" key="1">
    <citation type="submission" date="2021-12" db="EMBL/GenBank/DDBJ databases">
        <title>Genome sequencing of bacteria with rrn-lacking chromosome and rrn-plasmid.</title>
        <authorList>
            <person name="Anda M."/>
            <person name="Iwasaki W."/>
        </authorList>
    </citation>
    <scope>NUCLEOTIDE SEQUENCE [LARGE SCALE GENOMIC DNA]</scope>
    <source>
        <strain evidence="1 2">DSM 100852</strain>
        <plasmid evidence="1 2">pFA6</plasmid>
    </source>
</reference>
<sequence length="122" mass="13537">MNNKEPLGMQALLIGLLFFLPMTVVAEKNIQKKATSIEKGIVMLENAKEVSIDSIGMDLADLQFEGSKCVATKIRVSVYDTDGNTLFSGTERDAKTMRAGLLKRADFVSEINGRKIYVLHRK</sequence>
<keyword evidence="2" id="KW-1185">Reference proteome</keyword>
<dbReference type="Proteomes" id="UP001348817">
    <property type="component" value="Plasmid pFA6"/>
</dbReference>
<gene>
    <name evidence="1" type="ORF">FUAX_51940</name>
</gene>
<dbReference type="RefSeq" id="WP_338396058.1">
    <property type="nucleotide sequence ID" value="NZ_AP025320.1"/>
</dbReference>